<evidence type="ECO:0000313" key="2">
    <source>
        <dbReference type="Proteomes" id="UP000234329"/>
    </source>
</evidence>
<proteinExistence type="predicted"/>
<dbReference type="RefSeq" id="WP_101538721.1">
    <property type="nucleotide sequence ID" value="NZ_MXAV01000048.1"/>
</dbReference>
<dbReference type="AlphaFoldDB" id="A0A2I1DJ07"/>
<keyword evidence="2" id="KW-1185">Reference proteome</keyword>
<accession>A0A2I1DJ07</accession>
<gene>
    <name evidence="1" type="ORF">B1757_12945</name>
</gene>
<sequence length="272" mass="30468">MRHPIENQIPSVLSVLREHLTPYMQQMLSEDRVKNAPGGCSECGQGPSFKRTQDTGKGAGKCAACFCLSAKMPRHSDIGKPAIKQGISVIHGKGAGFGLLVTPTQLRFYAADILDVVFFDGAVTRDKTIRIGTREIAPQSIRDVLALPEGTLYWWGLLREGSPSPLLHTLLHTEWSIAQSFLEYRPSSKESPIEDTRESWAALGAMLAYENYYKSLLPLLRQAKALQNTDDQKDQEKKREAFLKKVNALTEEDRANLRHLHQLSPFALQTYF</sequence>
<dbReference type="InParanoid" id="A0A2I1DJ07"/>
<comment type="caution">
    <text evidence="1">The sequence shown here is derived from an EMBL/GenBank/DDBJ whole genome shotgun (WGS) entry which is preliminary data.</text>
</comment>
<evidence type="ECO:0000313" key="1">
    <source>
        <dbReference type="EMBL" id="PKY09849.1"/>
    </source>
</evidence>
<organism evidence="1 2">
    <name type="scientific">Acidithiobacillus marinus</name>
    <dbReference type="NCBI Taxonomy" id="187490"/>
    <lineage>
        <taxon>Bacteria</taxon>
        <taxon>Pseudomonadati</taxon>
        <taxon>Pseudomonadota</taxon>
        <taxon>Acidithiobacillia</taxon>
        <taxon>Acidithiobacillales</taxon>
        <taxon>Acidithiobacillaceae</taxon>
        <taxon>Acidithiobacillus</taxon>
    </lineage>
</organism>
<name>A0A2I1DJ07_9PROT</name>
<protein>
    <submittedName>
        <fullName evidence="1">Uncharacterized protein</fullName>
    </submittedName>
</protein>
<reference evidence="1 2" key="1">
    <citation type="submission" date="2017-03" db="EMBL/GenBank/DDBJ databases">
        <title>Draft genime sequence of the acidophilic sulfur-oxidizing bacterium Acidithiobacillus sp. SH, isolated from seawater.</title>
        <authorList>
            <person name="Sharmin S."/>
            <person name="Tokuhisa M."/>
            <person name="Kanao T."/>
            <person name="Kamimura K."/>
        </authorList>
    </citation>
    <scope>NUCLEOTIDE SEQUENCE [LARGE SCALE GENOMIC DNA]</scope>
    <source>
        <strain evidence="1 2">SH</strain>
    </source>
</reference>
<dbReference type="Proteomes" id="UP000234329">
    <property type="component" value="Unassembled WGS sequence"/>
</dbReference>
<dbReference type="EMBL" id="MXAV01000048">
    <property type="protein sequence ID" value="PKY09849.1"/>
    <property type="molecule type" value="Genomic_DNA"/>
</dbReference>